<accession>A0AA38GR70</accession>
<reference evidence="2 3" key="1">
    <citation type="journal article" date="2021" name="Nat. Plants">
        <title>The Taxus genome provides insights into paclitaxel biosynthesis.</title>
        <authorList>
            <person name="Xiong X."/>
            <person name="Gou J."/>
            <person name="Liao Q."/>
            <person name="Li Y."/>
            <person name="Zhou Q."/>
            <person name="Bi G."/>
            <person name="Li C."/>
            <person name="Du R."/>
            <person name="Wang X."/>
            <person name="Sun T."/>
            <person name="Guo L."/>
            <person name="Liang H."/>
            <person name="Lu P."/>
            <person name="Wu Y."/>
            <person name="Zhang Z."/>
            <person name="Ro D.K."/>
            <person name="Shang Y."/>
            <person name="Huang S."/>
            <person name="Yan J."/>
        </authorList>
    </citation>
    <scope>NUCLEOTIDE SEQUENCE [LARGE SCALE GENOMIC DNA]</scope>
    <source>
        <strain evidence="2">Ta-2019</strain>
    </source>
</reference>
<evidence type="ECO:0000256" key="1">
    <source>
        <dbReference type="SAM" id="Phobius"/>
    </source>
</evidence>
<keyword evidence="1" id="KW-0812">Transmembrane</keyword>
<feature type="non-terminal residue" evidence="2">
    <location>
        <position position="1"/>
    </location>
</feature>
<feature type="transmembrane region" description="Helical" evidence="1">
    <location>
        <begin position="51"/>
        <end position="71"/>
    </location>
</feature>
<dbReference type="AlphaFoldDB" id="A0AA38GR70"/>
<keyword evidence="1" id="KW-0472">Membrane</keyword>
<comment type="caution">
    <text evidence="2">The sequence shown here is derived from an EMBL/GenBank/DDBJ whole genome shotgun (WGS) entry which is preliminary data.</text>
</comment>
<evidence type="ECO:0000313" key="2">
    <source>
        <dbReference type="EMBL" id="KAH9327209.1"/>
    </source>
</evidence>
<proteinExistence type="predicted"/>
<sequence>IIFCIQRMTRSRSSCSMPVGTAITRSLQRTIVFTEMRYTIQRVSAHRFYRMWLMIPHFLALKLCVVLHAIMGRLYFS</sequence>
<gene>
    <name evidence="2" type="ORF">KI387_007387</name>
</gene>
<feature type="non-terminal residue" evidence="2">
    <location>
        <position position="77"/>
    </location>
</feature>
<protein>
    <submittedName>
        <fullName evidence="2">Uncharacterized protein</fullName>
    </submittedName>
</protein>
<dbReference type="Proteomes" id="UP000824469">
    <property type="component" value="Unassembled WGS sequence"/>
</dbReference>
<dbReference type="EMBL" id="JAHRHJ020000002">
    <property type="protein sequence ID" value="KAH9327209.1"/>
    <property type="molecule type" value="Genomic_DNA"/>
</dbReference>
<name>A0AA38GR70_TAXCH</name>
<evidence type="ECO:0000313" key="3">
    <source>
        <dbReference type="Proteomes" id="UP000824469"/>
    </source>
</evidence>
<organism evidence="2 3">
    <name type="scientific">Taxus chinensis</name>
    <name type="common">Chinese yew</name>
    <name type="synonym">Taxus wallichiana var. chinensis</name>
    <dbReference type="NCBI Taxonomy" id="29808"/>
    <lineage>
        <taxon>Eukaryota</taxon>
        <taxon>Viridiplantae</taxon>
        <taxon>Streptophyta</taxon>
        <taxon>Embryophyta</taxon>
        <taxon>Tracheophyta</taxon>
        <taxon>Spermatophyta</taxon>
        <taxon>Pinopsida</taxon>
        <taxon>Pinidae</taxon>
        <taxon>Conifers II</taxon>
        <taxon>Cupressales</taxon>
        <taxon>Taxaceae</taxon>
        <taxon>Taxus</taxon>
    </lineage>
</organism>
<keyword evidence="3" id="KW-1185">Reference proteome</keyword>
<keyword evidence="1" id="KW-1133">Transmembrane helix</keyword>